<dbReference type="InterPro" id="IPR002885">
    <property type="entry name" value="PPR_rpt"/>
</dbReference>
<dbReference type="GO" id="GO:0099402">
    <property type="term" value="P:plant organ development"/>
    <property type="evidence" value="ECO:0007669"/>
    <property type="project" value="UniProtKB-ARBA"/>
</dbReference>
<accession>A0A8T3AXT8</accession>
<feature type="repeat" description="PPR" evidence="2">
    <location>
        <begin position="324"/>
        <end position="358"/>
    </location>
</feature>
<dbReference type="Pfam" id="PF01535">
    <property type="entry name" value="PPR"/>
    <property type="match status" value="3"/>
</dbReference>
<dbReference type="InterPro" id="IPR011990">
    <property type="entry name" value="TPR-like_helical_dom_sf"/>
</dbReference>
<reference evidence="4" key="1">
    <citation type="journal article" date="2022" name="Front. Genet.">
        <title>Chromosome-Scale Assembly of the Dendrobium nobile Genome Provides Insights Into the Molecular Mechanism of the Biosynthesis of the Medicinal Active Ingredient of Dendrobium.</title>
        <authorList>
            <person name="Xu Q."/>
            <person name="Niu S.-C."/>
            <person name="Li K.-L."/>
            <person name="Zheng P.-J."/>
            <person name="Zhang X.-J."/>
            <person name="Jia Y."/>
            <person name="Liu Y."/>
            <person name="Niu Y.-X."/>
            <person name="Yu L.-H."/>
            <person name="Chen D.-F."/>
            <person name="Zhang G.-Q."/>
        </authorList>
    </citation>
    <scope>NUCLEOTIDE SEQUENCE</scope>
    <source>
        <tissue evidence="4">Leaf</tissue>
    </source>
</reference>
<feature type="repeat" description="PPR" evidence="2">
    <location>
        <begin position="188"/>
        <end position="218"/>
    </location>
</feature>
<sequence>MQQDLHLPSLLRSLLQNPLHPLFYSSIFRVLARTPNSLRHGRQLHALLLLHGVHTNPTLAARMAAMYSSSGDLRSASLLLHHHPSPSPLLFNSLIRGHSLRNLHSQVLSLFHAMLACSLLPDHFTFPFVLKACANLLSLFTGCAVHSLCLRTGLELDVYVGSSLINMYSKCGEVRFAHRLFDVMLFKDVASWNALIAGYMMVGAVKVAEHLFDDMPKRNVISWTAMISGYTQNGVADRALQMFEEMKKDCKEVKPNWVTIVSVLPACAHSAALDKGKRIHEYARTLGLDSHPTVLIATMGMYAKCGSLVEARRCFDCLPEGDKSVVAWNTMIAAYASHGHGPEAVSAFDDMVRSGVQADSVSFTALLSGCSHSGLVDQGMKYFDTMSMVYSVEAKYEHFACIVDLLSRAGKLHKALEIANKMKIDSGPSIWGALLAASRTHRNLEVAEIAAKRLFVLEPSNSGNYILLSNMYAEAGKWDEVKKLRAVLREKGMKKSPGCSWSEINGQAHAFFTGDLCHPQASEIYKFLEDLPVKMKAAGYRPETSFVLHDVDEEEKECNLATHSEKLAIAFGILNTSPGATLRITKNLRICGDCHSAAKFISKIHEREIIIRDINRFHHFKDGICSCGDYW</sequence>
<keyword evidence="1" id="KW-0677">Repeat</keyword>
<feature type="domain" description="DYW" evidence="3">
    <location>
        <begin position="539"/>
        <end position="631"/>
    </location>
</feature>
<feature type="repeat" description="PPR" evidence="2">
    <location>
        <begin position="219"/>
        <end position="249"/>
    </location>
</feature>
<organism evidence="4 5">
    <name type="scientific">Dendrobium nobile</name>
    <name type="common">Orchid</name>
    <dbReference type="NCBI Taxonomy" id="94219"/>
    <lineage>
        <taxon>Eukaryota</taxon>
        <taxon>Viridiplantae</taxon>
        <taxon>Streptophyta</taxon>
        <taxon>Embryophyta</taxon>
        <taxon>Tracheophyta</taxon>
        <taxon>Spermatophyta</taxon>
        <taxon>Magnoliopsida</taxon>
        <taxon>Liliopsida</taxon>
        <taxon>Asparagales</taxon>
        <taxon>Orchidaceae</taxon>
        <taxon>Epidendroideae</taxon>
        <taxon>Malaxideae</taxon>
        <taxon>Dendrobiinae</taxon>
        <taxon>Dendrobium</taxon>
    </lineage>
</organism>
<dbReference type="OrthoDB" id="185373at2759"/>
<dbReference type="PANTHER" id="PTHR47926:SF540">
    <property type="entry name" value="PENTATRICOPEPTIDE REPEAT-CONTAINING PROTEIN"/>
    <property type="match status" value="1"/>
</dbReference>
<dbReference type="FunFam" id="1.25.40.10:FF:000158">
    <property type="entry name" value="pentatricopeptide repeat-containing protein At2g33680"/>
    <property type="match status" value="1"/>
</dbReference>
<keyword evidence="5" id="KW-1185">Reference proteome</keyword>
<comment type="caution">
    <text evidence="4">The sequence shown here is derived from an EMBL/GenBank/DDBJ whole genome shotgun (WGS) entry which is preliminary data.</text>
</comment>
<evidence type="ECO:0000313" key="5">
    <source>
        <dbReference type="Proteomes" id="UP000829196"/>
    </source>
</evidence>
<dbReference type="Pfam" id="PF20431">
    <property type="entry name" value="E_motif"/>
    <property type="match status" value="1"/>
</dbReference>
<dbReference type="GO" id="GO:0003723">
    <property type="term" value="F:RNA binding"/>
    <property type="evidence" value="ECO:0007669"/>
    <property type="project" value="InterPro"/>
</dbReference>
<dbReference type="AlphaFoldDB" id="A0A8T3AXT8"/>
<dbReference type="GO" id="GO:0008270">
    <property type="term" value="F:zinc ion binding"/>
    <property type="evidence" value="ECO:0007669"/>
    <property type="project" value="InterPro"/>
</dbReference>
<dbReference type="EMBL" id="JAGYWB010000014">
    <property type="protein sequence ID" value="KAI0498955.1"/>
    <property type="molecule type" value="Genomic_DNA"/>
</dbReference>
<proteinExistence type="predicted"/>
<dbReference type="InterPro" id="IPR046960">
    <property type="entry name" value="PPR_At4g14850-like_plant"/>
</dbReference>
<dbReference type="FunFam" id="1.25.40.10:FF:000348">
    <property type="entry name" value="Pentatricopeptide repeat-containing protein chloroplastic"/>
    <property type="match status" value="1"/>
</dbReference>
<dbReference type="GO" id="GO:0009451">
    <property type="term" value="P:RNA modification"/>
    <property type="evidence" value="ECO:0007669"/>
    <property type="project" value="InterPro"/>
</dbReference>
<dbReference type="NCBIfam" id="TIGR00756">
    <property type="entry name" value="PPR"/>
    <property type="match status" value="2"/>
</dbReference>
<dbReference type="Pfam" id="PF13041">
    <property type="entry name" value="PPR_2"/>
    <property type="match status" value="2"/>
</dbReference>
<evidence type="ECO:0000256" key="2">
    <source>
        <dbReference type="PROSITE-ProRule" id="PRU00708"/>
    </source>
</evidence>
<dbReference type="SMR" id="A0A8T3AXT8"/>
<dbReference type="PROSITE" id="PS51375">
    <property type="entry name" value="PPR"/>
    <property type="match status" value="3"/>
</dbReference>
<evidence type="ECO:0000256" key="1">
    <source>
        <dbReference type="ARBA" id="ARBA00022737"/>
    </source>
</evidence>
<evidence type="ECO:0000313" key="4">
    <source>
        <dbReference type="EMBL" id="KAI0498955.1"/>
    </source>
</evidence>
<name>A0A8T3AXT8_DENNO</name>
<gene>
    <name evidence="4" type="ORF">KFK09_019853</name>
</gene>
<dbReference type="InterPro" id="IPR046848">
    <property type="entry name" value="E_motif"/>
</dbReference>
<evidence type="ECO:0000259" key="3">
    <source>
        <dbReference type="Pfam" id="PF14432"/>
    </source>
</evidence>
<dbReference type="InterPro" id="IPR032867">
    <property type="entry name" value="DYW_dom"/>
</dbReference>
<dbReference type="Proteomes" id="UP000829196">
    <property type="component" value="Unassembled WGS sequence"/>
</dbReference>
<protein>
    <recommendedName>
        <fullName evidence="3">DYW domain-containing protein</fullName>
    </recommendedName>
</protein>
<dbReference type="Gene3D" id="1.25.40.10">
    <property type="entry name" value="Tetratricopeptide repeat domain"/>
    <property type="match status" value="3"/>
</dbReference>
<dbReference type="Pfam" id="PF14432">
    <property type="entry name" value="DYW_deaminase"/>
    <property type="match status" value="1"/>
</dbReference>
<dbReference type="PANTHER" id="PTHR47926">
    <property type="entry name" value="PENTATRICOPEPTIDE REPEAT-CONTAINING PROTEIN"/>
    <property type="match status" value="1"/>
</dbReference>